<sequence>VRSYRRARKAILALSTDPELPKQYKPINTEDLKTADVTDERRLGQSTDNLAWFWRLGAEKAGKHEWTEESVYRVSWLRAKARKSRWGEEGVIVSHEMLFVILFHRREQEIWRERADRSDNAEGARAFAYGKMLVSQRRADDAQKGF</sequence>
<organism evidence="1 3">
    <name type="scientific">Athelia psychrophila</name>
    <dbReference type="NCBI Taxonomy" id="1759441"/>
    <lineage>
        <taxon>Eukaryota</taxon>
        <taxon>Fungi</taxon>
        <taxon>Dikarya</taxon>
        <taxon>Basidiomycota</taxon>
        <taxon>Agaricomycotina</taxon>
        <taxon>Agaricomycetes</taxon>
        <taxon>Agaricomycetidae</taxon>
        <taxon>Atheliales</taxon>
        <taxon>Atheliaceae</taxon>
        <taxon>Athelia</taxon>
    </lineage>
</organism>
<dbReference type="EMBL" id="KV417644">
    <property type="protein sequence ID" value="KZP12666.1"/>
    <property type="molecule type" value="Genomic_DNA"/>
</dbReference>
<feature type="non-terminal residue" evidence="1">
    <location>
        <position position="146"/>
    </location>
</feature>
<evidence type="ECO:0000313" key="3">
    <source>
        <dbReference type="Proteomes" id="UP000076532"/>
    </source>
</evidence>
<gene>
    <name evidence="1" type="ORF">FIBSPDRAFT_676979</name>
    <name evidence="2" type="ORF">FIBSPDRAFT_685498</name>
</gene>
<dbReference type="OrthoDB" id="3232711at2759"/>
<feature type="non-terminal residue" evidence="1">
    <location>
        <position position="1"/>
    </location>
</feature>
<evidence type="ECO:0000313" key="1">
    <source>
        <dbReference type="EMBL" id="KZP12666.1"/>
    </source>
</evidence>
<dbReference type="EMBL" id="KV417620">
    <property type="protein sequence ID" value="KZP14275.1"/>
    <property type="molecule type" value="Genomic_DNA"/>
</dbReference>
<protein>
    <submittedName>
        <fullName evidence="1">Uncharacterized protein</fullName>
    </submittedName>
</protein>
<dbReference type="Proteomes" id="UP000076532">
    <property type="component" value="Unassembled WGS sequence"/>
</dbReference>
<name>A0A166BI50_9AGAM</name>
<dbReference type="AlphaFoldDB" id="A0A166BI50"/>
<evidence type="ECO:0000313" key="2">
    <source>
        <dbReference type="EMBL" id="KZP14275.1"/>
    </source>
</evidence>
<accession>A0A166BI50</accession>
<reference evidence="1 3" key="1">
    <citation type="journal article" date="2016" name="Mol. Biol. Evol.">
        <title>Comparative Genomics of Early-Diverging Mushroom-Forming Fungi Provides Insights into the Origins of Lignocellulose Decay Capabilities.</title>
        <authorList>
            <person name="Nagy L.G."/>
            <person name="Riley R."/>
            <person name="Tritt A."/>
            <person name="Adam C."/>
            <person name="Daum C."/>
            <person name="Floudas D."/>
            <person name="Sun H."/>
            <person name="Yadav J.S."/>
            <person name="Pangilinan J."/>
            <person name="Larsson K.H."/>
            <person name="Matsuura K."/>
            <person name="Barry K."/>
            <person name="Labutti K."/>
            <person name="Kuo R."/>
            <person name="Ohm R.A."/>
            <person name="Bhattacharya S.S."/>
            <person name="Shirouzu T."/>
            <person name="Yoshinaga Y."/>
            <person name="Martin F.M."/>
            <person name="Grigoriev I.V."/>
            <person name="Hibbett D.S."/>
        </authorList>
    </citation>
    <scope>NUCLEOTIDE SEQUENCE [LARGE SCALE GENOMIC DNA]</scope>
    <source>
        <strain evidence="1 3">CBS 109695</strain>
    </source>
</reference>
<proteinExistence type="predicted"/>
<keyword evidence="3" id="KW-1185">Reference proteome</keyword>